<dbReference type="RefSeq" id="WP_133976826.1">
    <property type="nucleotide sequence ID" value="NZ_SOCE01000001.1"/>
</dbReference>
<comment type="caution">
    <text evidence="2">The sequence shown here is derived from an EMBL/GenBank/DDBJ whole genome shotgun (WGS) entry which is preliminary data.</text>
</comment>
<evidence type="ECO:0000313" key="3">
    <source>
        <dbReference type="Proteomes" id="UP000295151"/>
    </source>
</evidence>
<protein>
    <submittedName>
        <fullName evidence="2">Uncharacterized protein DUF4037</fullName>
    </submittedName>
</protein>
<name>A0A4R7T795_9ACTN</name>
<accession>A0A4R7T795</accession>
<dbReference type="Pfam" id="PF13228">
    <property type="entry name" value="DUF4037"/>
    <property type="match status" value="1"/>
</dbReference>
<reference evidence="2 3" key="1">
    <citation type="submission" date="2019-03" db="EMBL/GenBank/DDBJ databases">
        <title>Genomic Encyclopedia of Type Strains, Phase III (KMG-III): the genomes of soil and plant-associated and newly described type strains.</title>
        <authorList>
            <person name="Whitman W."/>
        </authorList>
    </citation>
    <scope>NUCLEOTIDE SEQUENCE [LARGE SCALE GENOMIC DNA]</scope>
    <source>
        <strain evidence="2 3">VKM Ac-2575</strain>
    </source>
</reference>
<gene>
    <name evidence="2" type="ORF">EV138_0494</name>
</gene>
<dbReference type="AlphaFoldDB" id="A0A4R7T795"/>
<dbReference type="OrthoDB" id="3030at2"/>
<feature type="domain" description="DUF4037" evidence="1">
    <location>
        <begin position="126"/>
        <end position="223"/>
    </location>
</feature>
<dbReference type="InterPro" id="IPR025117">
    <property type="entry name" value="DUF4037"/>
</dbReference>
<evidence type="ECO:0000313" key="2">
    <source>
        <dbReference type="EMBL" id="TDU86977.1"/>
    </source>
</evidence>
<sequence length="343" mass="38448">MTKTGFVSARRLSADFHDDVIRPLLGETPYAAGLLGWGSDVLGYDTERSTDHGWGPRLHVLVDAGEVERVTKLIEAHLPTQYKGYDVRFGLDGQEPVHHITVKTVGEWLDGQVGRDVSNGMTVEDWLITPQQQLLGVVAGPVYADDGRLQRVRRALSWYPDDVWHWMLACQWSRIAQEEAFVQRTAEVGDELGSRVVAARLARDLMRLALLMARAYAPYTKWLGTAFARLGHPDGLDRDLVEAVGAATLKEREKALTTAYEKAGRRHNELGITEYVDPLPRQYFDRPAMVLDAGRFVRACLAEVDDRHLHELGLVGGIDQCADNTDVLSNPAVYRRLVTMYQE</sequence>
<keyword evidence="3" id="KW-1185">Reference proteome</keyword>
<dbReference type="EMBL" id="SOCE01000001">
    <property type="protein sequence ID" value="TDU86977.1"/>
    <property type="molecule type" value="Genomic_DNA"/>
</dbReference>
<organism evidence="2 3">
    <name type="scientific">Kribbella voronezhensis</name>
    <dbReference type="NCBI Taxonomy" id="2512212"/>
    <lineage>
        <taxon>Bacteria</taxon>
        <taxon>Bacillati</taxon>
        <taxon>Actinomycetota</taxon>
        <taxon>Actinomycetes</taxon>
        <taxon>Propionibacteriales</taxon>
        <taxon>Kribbellaceae</taxon>
        <taxon>Kribbella</taxon>
    </lineage>
</organism>
<proteinExistence type="predicted"/>
<dbReference type="Proteomes" id="UP000295151">
    <property type="component" value="Unassembled WGS sequence"/>
</dbReference>
<evidence type="ECO:0000259" key="1">
    <source>
        <dbReference type="Pfam" id="PF13228"/>
    </source>
</evidence>